<feature type="transmembrane region" description="Helical" evidence="8">
    <location>
        <begin position="861"/>
        <end position="880"/>
    </location>
</feature>
<feature type="transmembrane region" description="Helical" evidence="8">
    <location>
        <begin position="886"/>
        <end position="904"/>
    </location>
</feature>
<name>A0A1X2IF77_9FUNG</name>
<feature type="compositionally biased region" description="Polar residues" evidence="7">
    <location>
        <begin position="554"/>
        <end position="567"/>
    </location>
</feature>
<feature type="domain" description="Sodium/calcium exchanger membrane region" evidence="9">
    <location>
        <begin position="920"/>
        <end position="1069"/>
    </location>
</feature>
<dbReference type="GO" id="GO:0016020">
    <property type="term" value="C:membrane"/>
    <property type="evidence" value="ECO:0007669"/>
    <property type="project" value="UniProtKB-SubCell"/>
</dbReference>
<feature type="region of interest" description="Disordered" evidence="7">
    <location>
        <begin position="644"/>
        <end position="693"/>
    </location>
</feature>
<feature type="transmembrane region" description="Helical" evidence="8">
    <location>
        <begin position="1016"/>
        <end position="1042"/>
    </location>
</feature>
<keyword evidence="5 8" id="KW-1133">Transmembrane helix</keyword>
<dbReference type="Pfam" id="PF01699">
    <property type="entry name" value="Na_Ca_ex"/>
    <property type="match status" value="2"/>
</dbReference>
<evidence type="ECO:0000256" key="2">
    <source>
        <dbReference type="ARBA" id="ARBA00008170"/>
    </source>
</evidence>
<evidence type="ECO:0000256" key="4">
    <source>
        <dbReference type="ARBA" id="ARBA00022692"/>
    </source>
</evidence>
<feature type="region of interest" description="Disordered" evidence="7">
    <location>
        <begin position="412"/>
        <end position="466"/>
    </location>
</feature>
<feature type="region of interest" description="Disordered" evidence="7">
    <location>
        <begin position="592"/>
        <end position="627"/>
    </location>
</feature>
<evidence type="ECO:0000256" key="8">
    <source>
        <dbReference type="SAM" id="Phobius"/>
    </source>
</evidence>
<protein>
    <submittedName>
        <fullName evidence="10">Sodium/calcium exchanger protein-domain-containing protein</fullName>
    </submittedName>
</protein>
<dbReference type="InterPro" id="IPR051359">
    <property type="entry name" value="CaCA_antiporter"/>
</dbReference>
<comment type="subcellular location">
    <subcellularLocation>
        <location evidence="1">Membrane</location>
        <topology evidence="1">Multi-pass membrane protein</topology>
    </subcellularLocation>
</comment>
<feature type="transmembrane region" description="Helical" evidence="8">
    <location>
        <begin position="954"/>
        <end position="976"/>
    </location>
</feature>
<feature type="compositionally biased region" description="Low complexity" evidence="7">
    <location>
        <begin position="339"/>
        <end position="348"/>
    </location>
</feature>
<evidence type="ECO:0000313" key="11">
    <source>
        <dbReference type="Proteomes" id="UP000193560"/>
    </source>
</evidence>
<dbReference type="PANTHER" id="PTHR12266:SF0">
    <property type="entry name" value="MITOCHONDRIAL SODIUM_CALCIUM EXCHANGER PROTEIN"/>
    <property type="match status" value="1"/>
</dbReference>
<dbReference type="OrthoDB" id="407410at2759"/>
<dbReference type="Gene3D" id="1.20.1420.30">
    <property type="entry name" value="NCX, central ion-binding region"/>
    <property type="match status" value="2"/>
</dbReference>
<dbReference type="InterPro" id="IPR044880">
    <property type="entry name" value="NCX_ion-bd_dom_sf"/>
</dbReference>
<feature type="transmembrane region" description="Helical" evidence="8">
    <location>
        <begin position="237"/>
        <end position="256"/>
    </location>
</feature>
<dbReference type="PANTHER" id="PTHR12266">
    <property type="entry name" value="NA+/CA2+ K+ INDEPENDENT EXCHANGER"/>
    <property type="match status" value="1"/>
</dbReference>
<feature type="compositionally biased region" description="Polar residues" evidence="7">
    <location>
        <begin position="611"/>
        <end position="627"/>
    </location>
</feature>
<feature type="domain" description="Sodium/calcium exchanger membrane region" evidence="9">
    <location>
        <begin position="113"/>
        <end position="249"/>
    </location>
</feature>
<dbReference type="AlphaFoldDB" id="A0A1X2IF77"/>
<feature type="transmembrane region" description="Helical" evidence="8">
    <location>
        <begin position="988"/>
        <end position="1010"/>
    </location>
</feature>
<feature type="transmembrane region" description="Helical" evidence="8">
    <location>
        <begin position="916"/>
        <end position="942"/>
    </location>
</feature>
<feature type="region of interest" description="Disordered" evidence="7">
    <location>
        <begin position="478"/>
        <end position="512"/>
    </location>
</feature>
<organism evidence="10 11">
    <name type="scientific">Absidia repens</name>
    <dbReference type="NCBI Taxonomy" id="90262"/>
    <lineage>
        <taxon>Eukaryota</taxon>
        <taxon>Fungi</taxon>
        <taxon>Fungi incertae sedis</taxon>
        <taxon>Mucoromycota</taxon>
        <taxon>Mucoromycotina</taxon>
        <taxon>Mucoromycetes</taxon>
        <taxon>Mucorales</taxon>
        <taxon>Cunninghamellaceae</taxon>
        <taxon>Absidia</taxon>
    </lineage>
</organism>
<keyword evidence="6 8" id="KW-0472">Membrane</keyword>
<keyword evidence="11" id="KW-1185">Reference proteome</keyword>
<feature type="transmembrane region" description="Helical" evidence="8">
    <location>
        <begin position="1054"/>
        <end position="1072"/>
    </location>
</feature>
<keyword evidence="3" id="KW-0813">Transport</keyword>
<evidence type="ECO:0000256" key="6">
    <source>
        <dbReference type="ARBA" id="ARBA00023136"/>
    </source>
</evidence>
<evidence type="ECO:0000256" key="5">
    <source>
        <dbReference type="ARBA" id="ARBA00022989"/>
    </source>
</evidence>
<feature type="compositionally biased region" description="Polar residues" evidence="7">
    <location>
        <begin position="436"/>
        <end position="452"/>
    </location>
</feature>
<dbReference type="STRING" id="90262.A0A1X2IF77"/>
<dbReference type="Proteomes" id="UP000193560">
    <property type="component" value="Unassembled WGS sequence"/>
</dbReference>
<feature type="transmembrane region" description="Helical" evidence="8">
    <location>
        <begin position="178"/>
        <end position="199"/>
    </location>
</feature>
<dbReference type="InterPro" id="IPR004837">
    <property type="entry name" value="NaCa_Exmemb"/>
</dbReference>
<feature type="compositionally biased region" description="Polar residues" evidence="7">
    <location>
        <begin position="494"/>
        <end position="512"/>
    </location>
</feature>
<feature type="region of interest" description="Disordered" evidence="7">
    <location>
        <begin position="337"/>
        <end position="365"/>
    </location>
</feature>
<evidence type="ECO:0000313" key="10">
    <source>
        <dbReference type="EMBL" id="ORZ15309.1"/>
    </source>
</evidence>
<evidence type="ECO:0000256" key="3">
    <source>
        <dbReference type="ARBA" id="ARBA00022448"/>
    </source>
</evidence>
<evidence type="ECO:0000256" key="1">
    <source>
        <dbReference type="ARBA" id="ARBA00004141"/>
    </source>
</evidence>
<dbReference type="EMBL" id="MCGE01000013">
    <property type="protein sequence ID" value="ORZ15309.1"/>
    <property type="molecule type" value="Genomic_DNA"/>
</dbReference>
<feature type="transmembrane region" description="Helical" evidence="8">
    <location>
        <begin position="79"/>
        <end position="104"/>
    </location>
</feature>
<reference evidence="10 11" key="1">
    <citation type="submission" date="2016-07" db="EMBL/GenBank/DDBJ databases">
        <title>Pervasive Adenine N6-methylation of Active Genes in Fungi.</title>
        <authorList>
            <consortium name="DOE Joint Genome Institute"/>
            <person name="Mondo S.J."/>
            <person name="Dannebaum R.O."/>
            <person name="Kuo R.C."/>
            <person name="Labutti K."/>
            <person name="Haridas S."/>
            <person name="Kuo A."/>
            <person name="Salamov A."/>
            <person name="Ahrendt S.R."/>
            <person name="Lipzen A."/>
            <person name="Sullivan W."/>
            <person name="Andreopoulos W.B."/>
            <person name="Clum A."/>
            <person name="Lindquist E."/>
            <person name="Daum C."/>
            <person name="Ramamoorthy G.K."/>
            <person name="Gryganskyi A."/>
            <person name="Culley D."/>
            <person name="Magnuson J.K."/>
            <person name="James T.Y."/>
            <person name="O'Malley M.A."/>
            <person name="Stajich J.E."/>
            <person name="Spatafora J.W."/>
            <person name="Visel A."/>
            <person name="Grigoriev I.V."/>
        </authorList>
    </citation>
    <scope>NUCLEOTIDE SEQUENCE [LARGE SCALE GENOMIC DNA]</scope>
    <source>
        <strain evidence="10 11">NRRL 1336</strain>
    </source>
</reference>
<comment type="similarity">
    <text evidence="2">Belongs to the Ca(2+):cation antiporter (CaCA) (TC 2.A.19) family.</text>
</comment>
<feature type="region of interest" description="Disordered" evidence="7">
    <location>
        <begin position="530"/>
        <end position="578"/>
    </location>
</feature>
<comment type="caution">
    <text evidence="10">The sequence shown here is derived from an EMBL/GenBank/DDBJ whole genome shotgun (WGS) entry which is preliminary data.</text>
</comment>
<evidence type="ECO:0000259" key="9">
    <source>
        <dbReference type="Pfam" id="PF01699"/>
    </source>
</evidence>
<evidence type="ECO:0000256" key="7">
    <source>
        <dbReference type="SAM" id="MobiDB-lite"/>
    </source>
</evidence>
<dbReference type="GO" id="GO:0006874">
    <property type="term" value="P:intracellular calcium ion homeostasis"/>
    <property type="evidence" value="ECO:0007669"/>
    <property type="project" value="TreeGrafter"/>
</dbReference>
<gene>
    <name evidence="10" type="ORF">BCR42DRAFT_376480</name>
</gene>
<feature type="compositionally biased region" description="Polar residues" evidence="7">
    <location>
        <begin position="356"/>
        <end position="365"/>
    </location>
</feature>
<dbReference type="GO" id="GO:0008324">
    <property type="term" value="F:monoatomic cation transmembrane transporter activity"/>
    <property type="evidence" value="ECO:0007669"/>
    <property type="project" value="TreeGrafter"/>
</dbReference>
<feature type="compositionally biased region" description="Low complexity" evidence="7">
    <location>
        <begin position="453"/>
        <end position="466"/>
    </location>
</feature>
<sequence length="1079" mass="118496">MPSFYKTTFFCALIALVILGTKITTYNANTLFTNLTLTKSHCSHIELQEDQCAFVKKSCHGFSALYLEFYYCSPLWKPVVIGLLLTGLFLLFGAISVVASDFFCRGRKRNCRERGDIILCTNLHYIPGPNLQTIASKLELSESLAGVTVLAFGNGSPDLFGTFSAMDTGSGSMAIGEIIGAAFFIVAVITGCMGIIRPFQSKRIIFMRDASFLTGAVALLTWIVYHGKIYWYHGLALIAYYVAYVVTVLLSSYQWGADHDDGKKDTALAQNLIDETSRLLGTQDHLAKPPRLNIPARGFSSSFLSDQQQQQHEPHLGHIIRPMSPSITKPSLRIDTSIQQQQQQQQQQPHSALLPRTTSTNGSISTIRPYRRAMTPRVGIRTSLFGAIEFTSQVNTIRRANSTQQVLATPSLMVPTGDADQQQLRRRQTSVPHGFWQQQRPPNLSFNSLSANPTPTTGRQRTSTTTDQRLLTANSASLPLQQPPANPQPHNGGLSASSLPRPTTPESTNSSTGVAEDYFAYLSTYQPHHAVRRPSTNTSPVPSHLAPLPPRLSIQLSSSADDPQQRQAGDGPDIPIPEIRLAPPVMEQYHTPLTSTAHSPHGGNDPHRLPSPNNTGSPHLMTPSHSFASAATDDDCYVSARQSPELYPTPFDHDRSPATSPVAGTKPTAHRHSMTDDDDDDDDEHKFLSGSAKNINDDTSNSWYSSLAPILFPTLQEWSSKSWFSCLSSLVAMPLVLVFTLTLPVAEAENVKVDEVEVMDDDYMYGEYRQSPSPTPYGSIHIQPPPPPSSSSFNNTQHLPLPLEQPQSSSYLTVPASESDHYLGQQKNHHPHPQSDIKYSHSMHSTLDITDADLQQGWCRWLLAVQAVFSITFIFCILVFNEFIEAGQIIIGVGIGFTLSLVVLATTQSKEPPSWFWLLSFAGFFVALNWIFLLANAMVGLLQAIGKIYDISEAIMGLTVFAFGNSVGDLVSNIAIAKMGFPNMSISACYAGPLLNMVLGVGVSSTYQIWKSHGHPYLLVIPPTILVSAGGLLTVLLSTLFVVNMNEFHVNKQLGYWTISVYAFCCITNLLLEFGVFKS</sequence>
<proteinExistence type="inferred from homology"/>
<keyword evidence="4 8" id="KW-0812">Transmembrane</keyword>
<feature type="region of interest" description="Disordered" evidence="7">
    <location>
        <begin position="766"/>
        <end position="799"/>
    </location>
</feature>
<feature type="transmembrane region" description="Helical" evidence="8">
    <location>
        <begin position="205"/>
        <end position="225"/>
    </location>
</feature>
<accession>A0A1X2IF77</accession>